<evidence type="ECO:0000313" key="3">
    <source>
        <dbReference type="Proteomes" id="UP000396835"/>
    </source>
</evidence>
<dbReference type="Proteomes" id="UP000396835">
    <property type="component" value="Unassembled WGS sequence"/>
</dbReference>
<dbReference type="EMBL" id="CAACYH010000004">
    <property type="protein sequence ID" value="VFB13329.1"/>
    <property type="molecule type" value="Genomic_DNA"/>
</dbReference>
<keyword evidence="1" id="KW-0812">Transmembrane</keyword>
<gene>
    <name evidence="2" type="ORF">NCTC7812_00852</name>
</gene>
<feature type="transmembrane region" description="Helical" evidence="1">
    <location>
        <begin position="12"/>
        <end position="45"/>
    </location>
</feature>
<protein>
    <submittedName>
        <fullName evidence="2">Uncharacterized protein</fullName>
    </submittedName>
</protein>
<name>A0A449I1N4_9BACE</name>
<keyword evidence="1" id="KW-0472">Membrane</keyword>
<evidence type="ECO:0000313" key="2">
    <source>
        <dbReference type="EMBL" id="VFB13329.1"/>
    </source>
</evidence>
<evidence type="ECO:0000256" key="1">
    <source>
        <dbReference type="SAM" id="Phobius"/>
    </source>
</evidence>
<organism evidence="2 3">
    <name type="scientific">Prevotella heparinolytica</name>
    <dbReference type="NCBI Taxonomy" id="28113"/>
    <lineage>
        <taxon>Bacteria</taxon>
        <taxon>Pseudomonadati</taxon>
        <taxon>Bacteroidota</taxon>
        <taxon>Bacteroidia</taxon>
        <taxon>Bacteroidales</taxon>
        <taxon>Bacteroidaceae</taxon>
        <taxon>Bacteroides</taxon>
    </lineage>
</organism>
<sequence length="50" mass="6238">MLDLRYFFNKSSVIYVFFYLLFDYLNILIIFALLMQLFMLIVLLYNHDLY</sequence>
<dbReference type="AlphaFoldDB" id="A0A449I1N4"/>
<keyword evidence="1" id="KW-1133">Transmembrane helix</keyword>
<reference evidence="2 3" key="1">
    <citation type="submission" date="2019-02" db="EMBL/GenBank/DDBJ databases">
        <authorList>
            <consortium name="Pathogen Informatics"/>
        </authorList>
    </citation>
    <scope>NUCLEOTIDE SEQUENCE [LARGE SCALE GENOMIC DNA]</scope>
    <source>
        <strain evidence="2 3">3012STDY7078512</strain>
    </source>
</reference>
<accession>A0A449I1N4</accession>
<proteinExistence type="predicted"/>